<feature type="binding site" evidence="7">
    <location>
        <position position="311"/>
    </location>
    <ligand>
        <name>[4Fe-4S] cluster</name>
        <dbReference type="ChEBI" id="CHEBI:49883"/>
    </ligand>
</feature>
<evidence type="ECO:0000256" key="7">
    <source>
        <dbReference type="HAMAP-Rule" id="MF_00159"/>
    </source>
</evidence>
<evidence type="ECO:0000256" key="3">
    <source>
        <dbReference type="ARBA" id="ARBA00023002"/>
    </source>
</evidence>
<feature type="domain" description="IspG C-terminal" evidence="9">
    <location>
        <begin position="265"/>
        <end position="352"/>
    </location>
</feature>
<dbReference type="Pfam" id="PF04551">
    <property type="entry name" value="GcpE"/>
    <property type="match status" value="1"/>
</dbReference>
<dbReference type="Pfam" id="PF26540">
    <property type="entry name" value="GcpE_C"/>
    <property type="match status" value="1"/>
</dbReference>
<keyword evidence="5 7" id="KW-0411">Iron-sulfur</keyword>
<dbReference type="AlphaFoldDB" id="A0A7G9WCP4"/>
<keyword evidence="4 7" id="KW-0408">Iron</keyword>
<keyword evidence="3 7" id="KW-0560">Oxidoreductase</keyword>
<evidence type="ECO:0000256" key="1">
    <source>
        <dbReference type="ARBA" id="ARBA00022485"/>
    </source>
</evidence>
<dbReference type="GO" id="GO:0005506">
    <property type="term" value="F:iron ion binding"/>
    <property type="evidence" value="ECO:0007669"/>
    <property type="project" value="InterPro"/>
</dbReference>
<dbReference type="InterPro" id="IPR016425">
    <property type="entry name" value="IspG_bac"/>
</dbReference>
<dbReference type="HAMAP" id="MF_00159">
    <property type="entry name" value="IspG"/>
    <property type="match status" value="1"/>
</dbReference>
<dbReference type="GO" id="GO:0051539">
    <property type="term" value="F:4 iron, 4 sulfur cluster binding"/>
    <property type="evidence" value="ECO:0007669"/>
    <property type="project" value="UniProtKB-UniRule"/>
</dbReference>
<dbReference type="PIRSF" id="PIRSF004640">
    <property type="entry name" value="IspG"/>
    <property type="match status" value="1"/>
</dbReference>
<evidence type="ECO:0000256" key="4">
    <source>
        <dbReference type="ARBA" id="ARBA00023004"/>
    </source>
</evidence>
<dbReference type="Gene3D" id="3.30.413.10">
    <property type="entry name" value="Sulfite Reductase Hemoprotein, domain 1"/>
    <property type="match status" value="1"/>
</dbReference>
<dbReference type="InterPro" id="IPR011005">
    <property type="entry name" value="Dihydropteroate_synth-like_sf"/>
</dbReference>
<evidence type="ECO:0000313" key="10">
    <source>
        <dbReference type="EMBL" id="QNO16456.1"/>
    </source>
</evidence>
<dbReference type="GO" id="GO:0016114">
    <property type="term" value="P:terpenoid biosynthetic process"/>
    <property type="evidence" value="ECO:0007669"/>
    <property type="project" value="InterPro"/>
</dbReference>
<comment type="pathway">
    <text evidence="7">Isoprenoid biosynthesis; isopentenyl diphosphate biosynthesis via DXP pathway; isopentenyl diphosphate from 1-deoxy-D-xylulose 5-phosphate: step 5/6.</text>
</comment>
<keyword evidence="6 7" id="KW-0414">Isoprene biosynthesis</keyword>
<feature type="binding site" evidence="7">
    <location>
        <position position="304"/>
    </location>
    <ligand>
        <name>[4Fe-4S] cluster</name>
        <dbReference type="ChEBI" id="CHEBI:49883"/>
    </ligand>
</feature>
<proteinExistence type="inferred from homology"/>
<comment type="function">
    <text evidence="7">Converts 2C-methyl-D-erythritol 2,4-cyclodiphosphate (ME-2,4cPP) into 1-hydroxy-2-methyl-2-(E)-butenyl 4-diphosphate.</text>
</comment>
<comment type="cofactor">
    <cofactor evidence="7">
        <name>[4Fe-4S] cluster</name>
        <dbReference type="ChEBI" id="CHEBI:49883"/>
    </cofactor>
    <text evidence="7">Binds 1 [4Fe-4S] cluster.</text>
</comment>
<keyword evidence="2 7" id="KW-0479">Metal-binding</keyword>
<dbReference type="Proteomes" id="UP000516160">
    <property type="component" value="Chromosome"/>
</dbReference>
<sequence>MLNNRKTTREIHVGSIKIGNKHPIVIQSMTNTKTENVEETVKQIKDLQDKGCQIVRIAVPTLAAAKNIAQIKSQVNIPLVADIHFDYKLALVAMENGIDKVRINPGNIGSKENIIKVVTLAKEKGIPIRIGINGGSLPKDILEKYDNRPSAEAMVDAALREVALLEELDFKDICISIKSSDVLETIKGYTLLSEKVDYPLHLGITEAGLKDVGTVKSSIGLGVLLYNGIGDTIRVSLTGDPTQEIDVAYNILKSLKLPISIQRSEVISCPTCGRCDVGLENLAIQVTERLKEFKTPIKVAVMGCVVNGPGEAKECDYGIAGGKGKGVIFKKGSILKTVPEEHLVEELFAIVKGDFLDK</sequence>
<dbReference type="InterPro" id="IPR058579">
    <property type="entry name" value="IspG_C"/>
</dbReference>
<dbReference type="EC" id="1.17.7.3" evidence="7"/>
<dbReference type="InterPro" id="IPR058578">
    <property type="entry name" value="IspG_TIM"/>
</dbReference>
<dbReference type="PANTHER" id="PTHR30454:SF0">
    <property type="entry name" value="4-HYDROXY-3-METHYLBUT-2-EN-1-YL DIPHOSPHATE SYNTHASE (FERREDOXIN), CHLOROPLASTIC"/>
    <property type="match status" value="1"/>
</dbReference>
<accession>A0A7G9WCP4</accession>
<dbReference type="EMBL" id="CP058559">
    <property type="protein sequence ID" value="QNO16456.1"/>
    <property type="molecule type" value="Genomic_DNA"/>
</dbReference>
<evidence type="ECO:0000259" key="9">
    <source>
        <dbReference type="Pfam" id="PF26540"/>
    </source>
</evidence>
<dbReference type="InterPro" id="IPR045854">
    <property type="entry name" value="NO2/SO3_Rdtase_4Fe4S_sf"/>
</dbReference>
<dbReference type="FunFam" id="3.20.20.20:FF:000001">
    <property type="entry name" value="4-hydroxy-3-methylbut-2-en-1-yl diphosphate synthase (flavodoxin)"/>
    <property type="match status" value="1"/>
</dbReference>
<dbReference type="Gene3D" id="3.20.20.20">
    <property type="entry name" value="Dihydropteroate synthase-like"/>
    <property type="match status" value="1"/>
</dbReference>
<keyword evidence="1 7" id="KW-0004">4Fe-4S</keyword>
<dbReference type="UniPathway" id="UPA00056">
    <property type="reaction ID" value="UER00096"/>
</dbReference>
<feature type="domain" description="IspG TIM-barrel" evidence="8">
    <location>
        <begin position="8"/>
        <end position="249"/>
    </location>
</feature>
<feature type="binding site" evidence="7">
    <location>
        <position position="272"/>
    </location>
    <ligand>
        <name>[4Fe-4S] cluster</name>
        <dbReference type="ChEBI" id="CHEBI:49883"/>
    </ligand>
</feature>
<evidence type="ECO:0000313" key="11">
    <source>
        <dbReference type="Proteomes" id="UP000516160"/>
    </source>
</evidence>
<evidence type="ECO:0000256" key="5">
    <source>
        <dbReference type="ARBA" id="ARBA00023014"/>
    </source>
</evidence>
<protein>
    <recommendedName>
        <fullName evidence="7">4-hydroxy-3-methylbut-2-en-1-yl diphosphate synthase (flavodoxin)</fullName>
        <ecNumber evidence="7">1.17.7.3</ecNumber>
    </recommendedName>
    <alternativeName>
        <fullName evidence="7">1-hydroxy-2-methyl-2-(E)-butenyl 4-diphosphate synthase</fullName>
    </alternativeName>
</protein>
<dbReference type="SUPFAM" id="SSF51717">
    <property type="entry name" value="Dihydropteroate synthetase-like"/>
    <property type="match status" value="1"/>
</dbReference>
<name>A0A7G9WCP4_ALKCA</name>
<dbReference type="GO" id="GO:0046429">
    <property type="term" value="F:4-hydroxy-3-methylbut-2-en-1-yl diphosphate synthase activity (ferredoxin)"/>
    <property type="evidence" value="ECO:0007669"/>
    <property type="project" value="UniProtKB-UniRule"/>
</dbReference>
<dbReference type="GO" id="GO:0141197">
    <property type="term" value="F:4-hydroxy-3-methylbut-2-enyl-diphosphate synthase activity (flavodoxin)"/>
    <property type="evidence" value="ECO:0007669"/>
    <property type="project" value="UniProtKB-EC"/>
</dbReference>
<evidence type="ECO:0000256" key="6">
    <source>
        <dbReference type="ARBA" id="ARBA00023229"/>
    </source>
</evidence>
<dbReference type="GO" id="GO:0019288">
    <property type="term" value="P:isopentenyl diphosphate biosynthetic process, methylerythritol 4-phosphate pathway"/>
    <property type="evidence" value="ECO:0007669"/>
    <property type="project" value="UniProtKB-UniRule"/>
</dbReference>
<dbReference type="InterPro" id="IPR004588">
    <property type="entry name" value="IspG_bac-typ"/>
</dbReference>
<dbReference type="PANTHER" id="PTHR30454">
    <property type="entry name" value="4-HYDROXY-3-METHYLBUT-2-EN-1-YL DIPHOSPHATE SYNTHASE"/>
    <property type="match status" value="1"/>
</dbReference>
<dbReference type="RefSeq" id="WP_213166849.1">
    <property type="nucleotide sequence ID" value="NZ_CP058559.1"/>
</dbReference>
<evidence type="ECO:0000256" key="2">
    <source>
        <dbReference type="ARBA" id="ARBA00022723"/>
    </source>
</evidence>
<dbReference type="NCBIfam" id="TIGR00612">
    <property type="entry name" value="ispG_gcpE"/>
    <property type="match status" value="1"/>
</dbReference>
<organism evidence="10 11">
    <name type="scientific">Alkalicella caledoniensis</name>
    <dbReference type="NCBI Taxonomy" id="2731377"/>
    <lineage>
        <taxon>Bacteria</taxon>
        <taxon>Bacillati</taxon>
        <taxon>Bacillota</taxon>
        <taxon>Clostridia</taxon>
        <taxon>Eubacteriales</taxon>
        <taxon>Proteinivoracaceae</taxon>
        <taxon>Alkalicella</taxon>
    </lineage>
</organism>
<comment type="catalytic activity">
    <reaction evidence="7">
        <text>(2E)-4-hydroxy-3-methylbut-2-enyl diphosphate + oxidized [flavodoxin] + H2O + 2 H(+) = 2-C-methyl-D-erythritol 2,4-cyclic diphosphate + reduced [flavodoxin]</text>
        <dbReference type="Rhea" id="RHEA:43604"/>
        <dbReference type="Rhea" id="RHEA-COMP:10622"/>
        <dbReference type="Rhea" id="RHEA-COMP:10623"/>
        <dbReference type="ChEBI" id="CHEBI:15377"/>
        <dbReference type="ChEBI" id="CHEBI:15378"/>
        <dbReference type="ChEBI" id="CHEBI:57618"/>
        <dbReference type="ChEBI" id="CHEBI:58210"/>
        <dbReference type="ChEBI" id="CHEBI:58483"/>
        <dbReference type="ChEBI" id="CHEBI:128753"/>
        <dbReference type="EC" id="1.17.7.3"/>
    </reaction>
</comment>
<evidence type="ECO:0000259" key="8">
    <source>
        <dbReference type="Pfam" id="PF04551"/>
    </source>
</evidence>
<gene>
    <name evidence="7 10" type="primary">ispG</name>
    <name evidence="10" type="synonym">gcpE</name>
    <name evidence="10" type="ORF">HYG86_17580</name>
</gene>
<dbReference type="KEGG" id="acae:HYG86_17580"/>
<dbReference type="NCBIfam" id="NF001540">
    <property type="entry name" value="PRK00366.1"/>
    <property type="match status" value="1"/>
</dbReference>
<keyword evidence="11" id="KW-1185">Reference proteome</keyword>
<feature type="binding site" evidence="7">
    <location>
        <position position="269"/>
    </location>
    <ligand>
        <name>[4Fe-4S] cluster</name>
        <dbReference type="ChEBI" id="CHEBI:49883"/>
    </ligand>
</feature>
<dbReference type="SUPFAM" id="SSF56014">
    <property type="entry name" value="Nitrite and sulphite reductase 4Fe-4S domain-like"/>
    <property type="match status" value="1"/>
</dbReference>
<comment type="similarity">
    <text evidence="7">Belongs to the IspG family.</text>
</comment>
<reference evidence="10 11" key="1">
    <citation type="submission" date="2020-07" db="EMBL/GenBank/DDBJ databases">
        <title>Alkalicella. sp. LB2 genome.</title>
        <authorList>
            <person name="Postec A."/>
            <person name="Quemeneur M."/>
        </authorList>
    </citation>
    <scope>NUCLEOTIDE SEQUENCE [LARGE SCALE GENOMIC DNA]</scope>
    <source>
        <strain evidence="10 11">LB2</strain>
    </source>
</reference>